<accession>A0A4Y9NM33</accession>
<dbReference type="GO" id="GO:0005829">
    <property type="term" value="C:cytosol"/>
    <property type="evidence" value="ECO:0007669"/>
    <property type="project" value="TreeGrafter"/>
</dbReference>
<comment type="caution">
    <text evidence="5">The sequence shown here is derived from an EMBL/GenBank/DDBJ whole genome shotgun (WGS) entry which is preliminary data.</text>
</comment>
<organism evidence="5 6">
    <name type="scientific">Bradyrhizobium frederickii</name>
    <dbReference type="NCBI Taxonomy" id="2560054"/>
    <lineage>
        <taxon>Bacteria</taxon>
        <taxon>Pseudomonadati</taxon>
        <taxon>Pseudomonadota</taxon>
        <taxon>Alphaproteobacteria</taxon>
        <taxon>Hyphomicrobiales</taxon>
        <taxon>Nitrobacteraceae</taxon>
        <taxon>Bradyrhizobium</taxon>
    </lineage>
</organism>
<keyword evidence="1" id="KW-0805">Transcription regulation</keyword>
<dbReference type="InterPro" id="IPR036388">
    <property type="entry name" value="WH-like_DNA-bd_sf"/>
</dbReference>
<dbReference type="PANTHER" id="PTHR24567">
    <property type="entry name" value="CRP FAMILY TRANSCRIPTIONAL REGULATORY PROTEIN"/>
    <property type="match status" value="1"/>
</dbReference>
<dbReference type="SUPFAM" id="SSF51206">
    <property type="entry name" value="cAMP-binding domain-like"/>
    <property type="match status" value="1"/>
</dbReference>
<dbReference type="InterPro" id="IPR012318">
    <property type="entry name" value="HTH_CRP"/>
</dbReference>
<proteinExistence type="predicted"/>
<dbReference type="InterPro" id="IPR050397">
    <property type="entry name" value="Env_Response_Regulators"/>
</dbReference>
<dbReference type="InterPro" id="IPR014710">
    <property type="entry name" value="RmlC-like_jellyroll"/>
</dbReference>
<dbReference type="SUPFAM" id="SSF46785">
    <property type="entry name" value="Winged helix' DNA-binding domain"/>
    <property type="match status" value="1"/>
</dbReference>
<evidence type="ECO:0000259" key="4">
    <source>
        <dbReference type="PROSITE" id="PS51063"/>
    </source>
</evidence>
<dbReference type="EMBL" id="SPQS01000034">
    <property type="protein sequence ID" value="TFV68861.1"/>
    <property type="molecule type" value="Genomic_DNA"/>
</dbReference>
<dbReference type="InterPro" id="IPR036390">
    <property type="entry name" value="WH_DNA-bd_sf"/>
</dbReference>
<dbReference type="Gene3D" id="1.10.10.10">
    <property type="entry name" value="Winged helix-like DNA-binding domain superfamily/Winged helix DNA-binding domain"/>
    <property type="match status" value="1"/>
</dbReference>
<dbReference type="InterPro" id="IPR018490">
    <property type="entry name" value="cNMP-bd_dom_sf"/>
</dbReference>
<dbReference type="PANTHER" id="PTHR24567:SF74">
    <property type="entry name" value="HTH-TYPE TRANSCRIPTIONAL REGULATOR ARCR"/>
    <property type="match status" value="1"/>
</dbReference>
<dbReference type="GO" id="GO:0003677">
    <property type="term" value="F:DNA binding"/>
    <property type="evidence" value="ECO:0007669"/>
    <property type="project" value="UniProtKB-KW"/>
</dbReference>
<sequence length="237" mass="26552">MNVDLCVSCPNRGRGFCGAAMALESGVARGNLGKHFKVARKGHIVSLAKPRPDQVIIVCEGWAFEYLPLTKGRQQILAFLSAGDMLFPGDILGQQGESSARALTDVQFGIFSMAAIKDRIVREPQLAMVISELLGERLREANQLLTAVAQKSAEERVAWFLLHFTSRLRKWSADESERYLFPFLQQHIADTVGLTAVHVSRTMATFRARGWLRLDTGFLEILNRRELEQICQFTSSR</sequence>
<gene>
    <name evidence="5" type="ORF">E4K64_35330</name>
</gene>
<dbReference type="Proteomes" id="UP000297700">
    <property type="component" value="Unassembled WGS sequence"/>
</dbReference>
<keyword evidence="3" id="KW-0804">Transcription</keyword>
<evidence type="ECO:0000256" key="1">
    <source>
        <dbReference type="ARBA" id="ARBA00023015"/>
    </source>
</evidence>
<dbReference type="Gene3D" id="2.60.120.10">
    <property type="entry name" value="Jelly Rolls"/>
    <property type="match status" value="1"/>
</dbReference>
<name>A0A4Y9NM33_9BRAD</name>
<dbReference type="PROSITE" id="PS51063">
    <property type="entry name" value="HTH_CRP_2"/>
    <property type="match status" value="1"/>
</dbReference>
<dbReference type="AlphaFoldDB" id="A0A4Y9NM33"/>
<reference evidence="5 6" key="1">
    <citation type="submission" date="2019-03" db="EMBL/GenBank/DDBJ databases">
        <title>Bradyrhizobium strains diversity.</title>
        <authorList>
            <person name="Urquiaga M.C.O."/>
            <person name="Hungria M."/>
            <person name="Delamuta J.R.M."/>
            <person name="Klepa M.S."/>
        </authorList>
    </citation>
    <scope>NUCLEOTIDE SEQUENCE [LARGE SCALE GENOMIC DNA]</scope>
    <source>
        <strain evidence="5 6">CNPSo 3426</strain>
    </source>
</reference>
<dbReference type="InterPro" id="IPR000595">
    <property type="entry name" value="cNMP-bd_dom"/>
</dbReference>
<evidence type="ECO:0000256" key="3">
    <source>
        <dbReference type="ARBA" id="ARBA00023163"/>
    </source>
</evidence>
<evidence type="ECO:0000256" key="2">
    <source>
        <dbReference type="ARBA" id="ARBA00023125"/>
    </source>
</evidence>
<keyword evidence="2" id="KW-0238">DNA-binding</keyword>
<dbReference type="Pfam" id="PF13545">
    <property type="entry name" value="HTH_Crp_2"/>
    <property type="match status" value="1"/>
</dbReference>
<evidence type="ECO:0000313" key="5">
    <source>
        <dbReference type="EMBL" id="TFV68861.1"/>
    </source>
</evidence>
<protein>
    <submittedName>
        <fullName evidence="5">Crp/Fnr family transcriptional regulator</fullName>
    </submittedName>
</protein>
<dbReference type="GO" id="GO:0003700">
    <property type="term" value="F:DNA-binding transcription factor activity"/>
    <property type="evidence" value="ECO:0007669"/>
    <property type="project" value="TreeGrafter"/>
</dbReference>
<evidence type="ECO:0000313" key="6">
    <source>
        <dbReference type="Proteomes" id="UP000297700"/>
    </source>
</evidence>
<feature type="domain" description="HTH crp-type" evidence="4">
    <location>
        <begin position="151"/>
        <end position="225"/>
    </location>
</feature>
<dbReference type="CDD" id="cd00038">
    <property type="entry name" value="CAP_ED"/>
    <property type="match status" value="1"/>
</dbReference>
<dbReference type="RefSeq" id="WP_135167394.1">
    <property type="nucleotide sequence ID" value="NZ_SPQS01000034.1"/>
</dbReference>